<dbReference type="Pfam" id="PF00487">
    <property type="entry name" value="FA_desaturase"/>
    <property type="match status" value="2"/>
</dbReference>
<dbReference type="AlphaFoldDB" id="A0A1W2H1R1"/>
<dbReference type="EMBL" id="LT838813">
    <property type="protein sequence ID" value="SMD42907.1"/>
    <property type="molecule type" value="Genomic_DNA"/>
</dbReference>
<keyword evidence="1" id="KW-1133">Transmembrane helix</keyword>
<feature type="transmembrane region" description="Helical" evidence="1">
    <location>
        <begin position="105"/>
        <end position="122"/>
    </location>
</feature>
<name>A0A1W2H1R1_9BACT</name>
<gene>
    <name evidence="3" type="ORF">SAMN00777080_1476</name>
</gene>
<feature type="transmembrane region" description="Helical" evidence="1">
    <location>
        <begin position="40"/>
        <end position="60"/>
    </location>
</feature>
<evidence type="ECO:0000256" key="1">
    <source>
        <dbReference type="SAM" id="Phobius"/>
    </source>
</evidence>
<evidence type="ECO:0000313" key="3">
    <source>
        <dbReference type="EMBL" id="SMD42907.1"/>
    </source>
</evidence>
<feature type="transmembrane region" description="Helical" evidence="1">
    <location>
        <begin position="67"/>
        <end position="85"/>
    </location>
</feature>
<feature type="transmembrane region" description="Helical" evidence="1">
    <location>
        <begin position="157"/>
        <end position="177"/>
    </location>
</feature>
<evidence type="ECO:0000259" key="2">
    <source>
        <dbReference type="Pfam" id="PF00487"/>
    </source>
</evidence>
<accession>A0A1W2H1R1</accession>
<dbReference type="Proteomes" id="UP000192333">
    <property type="component" value="Chromosome I"/>
</dbReference>
<keyword evidence="1" id="KW-0812">Transmembrane</keyword>
<organism evidence="3 4">
    <name type="scientific">Aquiflexum balticum DSM 16537</name>
    <dbReference type="NCBI Taxonomy" id="758820"/>
    <lineage>
        <taxon>Bacteria</taxon>
        <taxon>Pseudomonadati</taxon>
        <taxon>Bacteroidota</taxon>
        <taxon>Cytophagia</taxon>
        <taxon>Cytophagales</taxon>
        <taxon>Cyclobacteriaceae</taxon>
        <taxon>Aquiflexum</taxon>
    </lineage>
</organism>
<evidence type="ECO:0000313" key="4">
    <source>
        <dbReference type="Proteomes" id="UP000192333"/>
    </source>
</evidence>
<dbReference type="InterPro" id="IPR005804">
    <property type="entry name" value="FA_desaturase_dom"/>
</dbReference>
<keyword evidence="4" id="KW-1185">Reference proteome</keyword>
<protein>
    <submittedName>
        <fullName evidence="3">Beta-carotene ketolase (CrtW type)</fullName>
    </submittedName>
</protein>
<sequence>MVDGTGERKNSDFLVNQFLFYLCKVKSSKYHNDSVDPKGVIISLIIIFLWLGSLVFLLQWELNWSNPITYLGILIQTHLYTGLFITAHDAMHGIVSSNKKLNHTIGWISAILFSYNFYWRLFPKHHEHHRYVATDKDPDYHASDNFLIWYLSFIKQYVSIWQILLMAVTFNILKLFLPTENLIVFWMVPAILSTLQLFYFGTYLPHKGESENKHHSRSQSKNHLWAFISCYFFGYHYEHHDSPGTPWWRLWKTKESLEN</sequence>
<feature type="transmembrane region" description="Helical" evidence="1">
    <location>
        <begin position="183"/>
        <end position="204"/>
    </location>
</feature>
<dbReference type="STRING" id="758820.SAMN00777080_1476"/>
<dbReference type="GO" id="GO:0006629">
    <property type="term" value="P:lipid metabolic process"/>
    <property type="evidence" value="ECO:0007669"/>
    <property type="project" value="InterPro"/>
</dbReference>
<keyword evidence="1" id="KW-0472">Membrane</keyword>
<feature type="domain" description="Fatty acid desaturase" evidence="2">
    <location>
        <begin position="69"/>
        <end position="153"/>
    </location>
</feature>
<reference evidence="4" key="1">
    <citation type="submission" date="2017-04" db="EMBL/GenBank/DDBJ databases">
        <authorList>
            <person name="Varghese N."/>
            <person name="Submissions S."/>
        </authorList>
    </citation>
    <scope>NUCLEOTIDE SEQUENCE [LARGE SCALE GENOMIC DNA]</scope>
    <source>
        <strain evidence="4">DSM 16537</strain>
    </source>
</reference>
<feature type="domain" description="Fatty acid desaturase" evidence="2">
    <location>
        <begin position="161"/>
        <end position="254"/>
    </location>
</feature>
<proteinExistence type="predicted"/>